<keyword evidence="2" id="KW-0472">Membrane</keyword>
<feature type="region of interest" description="Disordered" evidence="1">
    <location>
        <begin position="57"/>
        <end position="100"/>
    </location>
</feature>
<dbReference type="EMBL" id="BONV01000025">
    <property type="protein sequence ID" value="GIG81962.1"/>
    <property type="molecule type" value="Genomic_DNA"/>
</dbReference>
<dbReference type="AlphaFoldDB" id="A0A8J3PVR3"/>
<keyword evidence="4" id="KW-1185">Reference proteome</keyword>
<protein>
    <recommendedName>
        <fullName evidence="5">DUF5666 domain-containing protein</fullName>
    </recommendedName>
</protein>
<evidence type="ECO:0000256" key="1">
    <source>
        <dbReference type="SAM" id="MobiDB-lite"/>
    </source>
</evidence>
<feature type="region of interest" description="Disordered" evidence="1">
    <location>
        <begin position="1"/>
        <end position="33"/>
    </location>
</feature>
<sequence>MTEPSDGEGISMPEPGIRPPEFPGRRPTRRKASHKLILGVGTALVVATGVGVAAAGNLSSQSSQAQPTPSPSDMETGGPVSPPQTSPGAPTSGPQQQMQGPFNAIHGQLVVPKQGGGYQTVTTQTGVVTSIQQNSVSVKSEDGFARTYTIDANTRICAGRDGLTGVKSGHKVWVISAAQGNTSTAMLLADLTQPPWPPWAGGAVTSPQPTAPVPSGYESGPPTVSPAPGESEPVEPTEEPTD</sequence>
<feature type="compositionally biased region" description="Low complexity" evidence="1">
    <location>
        <begin position="57"/>
        <end position="67"/>
    </location>
</feature>
<reference evidence="3 4" key="1">
    <citation type="submission" date="2021-01" db="EMBL/GenBank/DDBJ databases">
        <title>Whole genome shotgun sequence of Planotetraspora kaengkrachanensis NBRC 104272.</title>
        <authorList>
            <person name="Komaki H."/>
            <person name="Tamura T."/>
        </authorList>
    </citation>
    <scope>NUCLEOTIDE SEQUENCE [LARGE SCALE GENOMIC DNA]</scope>
    <source>
        <strain evidence="3 4">NBRC 104272</strain>
    </source>
</reference>
<evidence type="ECO:0008006" key="5">
    <source>
        <dbReference type="Google" id="ProtNLM"/>
    </source>
</evidence>
<gene>
    <name evidence="3" type="ORF">Pka01_50890</name>
</gene>
<comment type="caution">
    <text evidence="3">The sequence shown here is derived from an EMBL/GenBank/DDBJ whole genome shotgun (WGS) entry which is preliminary data.</text>
</comment>
<dbReference type="Proteomes" id="UP000630097">
    <property type="component" value="Unassembled WGS sequence"/>
</dbReference>
<organism evidence="3 4">
    <name type="scientific">Planotetraspora kaengkrachanensis</name>
    <dbReference type="NCBI Taxonomy" id="575193"/>
    <lineage>
        <taxon>Bacteria</taxon>
        <taxon>Bacillati</taxon>
        <taxon>Actinomycetota</taxon>
        <taxon>Actinomycetes</taxon>
        <taxon>Streptosporangiales</taxon>
        <taxon>Streptosporangiaceae</taxon>
        <taxon>Planotetraspora</taxon>
    </lineage>
</organism>
<feature type="region of interest" description="Disordered" evidence="1">
    <location>
        <begin position="197"/>
        <end position="242"/>
    </location>
</feature>
<proteinExistence type="predicted"/>
<evidence type="ECO:0000256" key="2">
    <source>
        <dbReference type="SAM" id="Phobius"/>
    </source>
</evidence>
<name>A0A8J3PVR3_9ACTN</name>
<feature type="transmembrane region" description="Helical" evidence="2">
    <location>
        <begin position="36"/>
        <end position="56"/>
    </location>
</feature>
<evidence type="ECO:0000313" key="3">
    <source>
        <dbReference type="EMBL" id="GIG81962.1"/>
    </source>
</evidence>
<feature type="compositionally biased region" description="Polar residues" evidence="1">
    <location>
        <begin position="86"/>
        <end position="100"/>
    </location>
</feature>
<accession>A0A8J3PVR3</accession>
<keyword evidence="2" id="KW-0812">Transmembrane</keyword>
<feature type="compositionally biased region" description="Acidic residues" evidence="1">
    <location>
        <begin position="232"/>
        <end position="242"/>
    </location>
</feature>
<evidence type="ECO:0000313" key="4">
    <source>
        <dbReference type="Proteomes" id="UP000630097"/>
    </source>
</evidence>
<keyword evidence="2" id="KW-1133">Transmembrane helix</keyword>